<evidence type="ECO:0000313" key="3">
    <source>
        <dbReference type="Proteomes" id="UP001190700"/>
    </source>
</evidence>
<accession>A0AAE0KRG5</accession>
<dbReference type="Proteomes" id="UP001190700">
    <property type="component" value="Unassembled WGS sequence"/>
</dbReference>
<dbReference type="GO" id="GO:0005739">
    <property type="term" value="C:mitochondrion"/>
    <property type="evidence" value="ECO:0007669"/>
    <property type="project" value="TreeGrafter"/>
</dbReference>
<dbReference type="GO" id="GO:0036337">
    <property type="term" value="P:Fas signaling pathway"/>
    <property type="evidence" value="ECO:0007669"/>
    <property type="project" value="TreeGrafter"/>
</dbReference>
<proteinExistence type="predicted"/>
<reference evidence="2 3" key="1">
    <citation type="journal article" date="2015" name="Genome Biol. Evol.">
        <title>Comparative Genomics of a Bacterivorous Green Alga Reveals Evolutionary Causalities and Consequences of Phago-Mixotrophic Mode of Nutrition.</title>
        <authorList>
            <person name="Burns J.A."/>
            <person name="Paasch A."/>
            <person name="Narechania A."/>
            <person name="Kim E."/>
        </authorList>
    </citation>
    <scope>NUCLEOTIDE SEQUENCE [LARGE SCALE GENOMIC DNA]</scope>
    <source>
        <strain evidence="2 3">PLY_AMNH</strain>
    </source>
</reference>
<comment type="caution">
    <text evidence="2">The sequence shown here is derived from an EMBL/GenBank/DDBJ whole genome shotgun (WGS) entry which is preliminary data.</text>
</comment>
<evidence type="ECO:0000313" key="2">
    <source>
        <dbReference type="EMBL" id="KAK3258018.1"/>
    </source>
</evidence>
<sequence>MEDEDLYGDLYNESGEGDTLLTVKNTELKESLEKTQAVVTELTAKTTSLEEQVTILTEERTTLVRNISCLFKTAKEEISRKEDLISELQKKCVYQPEKPYFISFSYLS</sequence>
<organism evidence="2 3">
    <name type="scientific">Cymbomonas tetramitiformis</name>
    <dbReference type="NCBI Taxonomy" id="36881"/>
    <lineage>
        <taxon>Eukaryota</taxon>
        <taxon>Viridiplantae</taxon>
        <taxon>Chlorophyta</taxon>
        <taxon>Pyramimonadophyceae</taxon>
        <taxon>Pyramimonadales</taxon>
        <taxon>Pyramimonadaceae</taxon>
        <taxon>Cymbomonas</taxon>
    </lineage>
</organism>
<feature type="coiled-coil region" evidence="1">
    <location>
        <begin position="25"/>
        <end position="91"/>
    </location>
</feature>
<keyword evidence="3" id="KW-1185">Reference proteome</keyword>
<dbReference type="GO" id="GO:0003714">
    <property type="term" value="F:transcription corepressor activity"/>
    <property type="evidence" value="ECO:0007669"/>
    <property type="project" value="TreeGrafter"/>
</dbReference>
<dbReference type="EMBL" id="LGRX02019893">
    <property type="protein sequence ID" value="KAK3258018.1"/>
    <property type="molecule type" value="Genomic_DNA"/>
</dbReference>
<keyword evidence="1" id="KW-0175">Coiled coil</keyword>
<gene>
    <name evidence="2" type="ORF">CYMTET_32919</name>
</gene>
<dbReference type="AlphaFoldDB" id="A0AAE0KRG5"/>
<dbReference type="InterPro" id="IPR039674">
    <property type="entry name" value="FLASH"/>
</dbReference>
<dbReference type="PANTHER" id="PTHR15489">
    <property type="entry name" value="CASPASE 8 ASSOCIATED PROTEIN 2"/>
    <property type="match status" value="1"/>
</dbReference>
<evidence type="ECO:0000256" key="1">
    <source>
        <dbReference type="SAM" id="Coils"/>
    </source>
</evidence>
<name>A0AAE0KRG5_9CHLO</name>
<dbReference type="PANTHER" id="PTHR15489:SF2">
    <property type="entry name" value="CASP8-ASSOCIATED PROTEIN 2"/>
    <property type="match status" value="1"/>
</dbReference>
<protein>
    <submittedName>
        <fullName evidence="2">Uncharacterized protein</fullName>
    </submittedName>
</protein>